<proteinExistence type="predicted"/>
<keyword evidence="2" id="KW-1185">Reference proteome</keyword>
<sequence length="295" mass="33979">MMDTPSYFPYADGLWRLHIGLVPLDPSRWIEIDERFGDYLTLKRRLLTEQRGEVLIAMPGSETEQQEVLELLLDHLPEYFPEHYRLKDSRLENQVTGEIWNPADHGFMPLELAARLVQEDLCLLRPMEEGYILSAACVCFPSRWLLTEKVGLPLTGIHAPVPGYAEQLAGPVDRFFERLRVETPMWRINWTIVDSPELFLLPGGAQPDSQITAQEAGERLWIRIERQTLRRLAESRTVLFTIRTYIHPLDILEQQPAMARALATAVRQIPKPMQLYKSILPVREALLGYLDRLAG</sequence>
<evidence type="ECO:0000313" key="1">
    <source>
        <dbReference type="EMBL" id="UFP94478.1"/>
    </source>
</evidence>
<dbReference type="EMBL" id="CP063845">
    <property type="protein sequence ID" value="UFP94478.1"/>
    <property type="molecule type" value="Genomic_DNA"/>
</dbReference>
<gene>
    <name evidence="1" type="ORF">ISF26_22510</name>
</gene>
<reference evidence="1 2" key="1">
    <citation type="journal article" date="2021" name="Genome Biol. Evol.">
        <title>Complete Genome Sequencing of a Novel Gloeobacter Species from a Waterfall Cave in Mexico.</title>
        <authorList>
            <person name="Saw J.H."/>
            <person name="Cardona T."/>
            <person name="Montejano G."/>
        </authorList>
    </citation>
    <scope>NUCLEOTIDE SEQUENCE [LARGE SCALE GENOMIC DNA]</scope>
    <source>
        <strain evidence="1">MG652769</strain>
    </source>
</reference>
<accession>A0ABY3PLE8</accession>
<protein>
    <submittedName>
        <fullName evidence="1">DUF3445 domain-containing protein</fullName>
    </submittedName>
</protein>
<organism evidence="1 2">
    <name type="scientific">Gloeobacter morelensis MG652769</name>
    <dbReference type="NCBI Taxonomy" id="2781736"/>
    <lineage>
        <taxon>Bacteria</taxon>
        <taxon>Bacillati</taxon>
        <taxon>Cyanobacteriota</taxon>
        <taxon>Cyanophyceae</taxon>
        <taxon>Gloeobacterales</taxon>
        <taxon>Gloeobacteraceae</taxon>
        <taxon>Gloeobacter</taxon>
        <taxon>Gloeobacter morelensis</taxon>
    </lineage>
</organism>
<dbReference type="Proteomes" id="UP001054846">
    <property type="component" value="Chromosome"/>
</dbReference>
<dbReference type="InterPro" id="IPR021848">
    <property type="entry name" value="HODM_asu-like"/>
</dbReference>
<dbReference type="Pfam" id="PF11927">
    <property type="entry name" value="HODM_asu-like"/>
    <property type="match status" value="1"/>
</dbReference>
<name>A0ABY3PLE8_9CYAN</name>
<evidence type="ECO:0000313" key="2">
    <source>
        <dbReference type="Proteomes" id="UP001054846"/>
    </source>
</evidence>